<accession>A0A382XQC2</accession>
<name>A0A382XQC2_9ZZZZ</name>
<sequence>MSNDKVIYLKSLFSKFKPKEKLPEEIKIAMLALGVQVDKEKEAERKSSDVLHEFTSGRKFILKNMDEFMSYVIDYSVMDTMKDKFPLNNLGRKSDW</sequence>
<dbReference type="EMBL" id="UINC01169584">
    <property type="protein sequence ID" value="SVD73193.1"/>
    <property type="molecule type" value="Genomic_DNA"/>
</dbReference>
<gene>
    <name evidence="1" type="ORF">METZ01_LOCUS426047</name>
</gene>
<protein>
    <submittedName>
        <fullName evidence="1">Uncharacterized protein</fullName>
    </submittedName>
</protein>
<proteinExistence type="predicted"/>
<organism evidence="1">
    <name type="scientific">marine metagenome</name>
    <dbReference type="NCBI Taxonomy" id="408172"/>
    <lineage>
        <taxon>unclassified sequences</taxon>
        <taxon>metagenomes</taxon>
        <taxon>ecological metagenomes</taxon>
    </lineage>
</organism>
<dbReference type="AlphaFoldDB" id="A0A382XQC2"/>
<evidence type="ECO:0000313" key="1">
    <source>
        <dbReference type="EMBL" id="SVD73193.1"/>
    </source>
</evidence>
<reference evidence="1" key="1">
    <citation type="submission" date="2018-05" db="EMBL/GenBank/DDBJ databases">
        <authorList>
            <person name="Lanie J.A."/>
            <person name="Ng W.-L."/>
            <person name="Kazmierczak K.M."/>
            <person name="Andrzejewski T.M."/>
            <person name="Davidsen T.M."/>
            <person name="Wayne K.J."/>
            <person name="Tettelin H."/>
            <person name="Glass J.I."/>
            <person name="Rusch D."/>
            <person name="Podicherti R."/>
            <person name="Tsui H.-C.T."/>
            <person name="Winkler M.E."/>
        </authorList>
    </citation>
    <scope>NUCLEOTIDE SEQUENCE</scope>
</reference>